<dbReference type="EMBL" id="CM000880">
    <property type="protein sequence ID" value="PNT76812.1"/>
    <property type="molecule type" value="Genomic_DNA"/>
</dbReference>
<reference evidence="1 2" key="1">
    <citation type="journal article" date="2010" name="Nature">
        <title>Genome sequencing and analysis of the model grass Brachypodium distachyon.</title>
        <authorList>
            <consortium name="International Brachypodium Initiative"/>
        </authorList>
    </citation>
    <scope>NUCLEOTIDE SEQUENCE [LARGE SCALE GENOMIC DNA]</scope>
    <source>
        <strain evidence="1 2">Bd21</strain>
    </source>
</reference>
<dbReference type="EnsemblPlants" id="PNT76812">
    <property type="protein sequence ID" value="PNT76812"/>
    <property type="gene ID" value="BRADI_1g53819v3"/>
</dbReference>
<dbReference type="Proteomes" id="UP000008810">
    <property type="component" value="Chromosome 1"/>
</dbReference>
<evidence type="ECO:0000313" key="1">
    <source>
        <dbReference type="EMBL" id="PNT76812.1"/>
    </source>
</evidence>
<dbReference type="AlphaFoldDB" id="A0A2K2DRB1"/>
<reference evidence="2" key="3">
    <citation type="submission" date="2018-08" db="UniProtKB">
        <authorList>
            <consortium name="EnsemblPlants"/>
        </authorList>
    </citation>
    <scope>IDENTIFICATION</scope>
    <source>
        <strain evidence="2">cv. Bd21</strain>
    </source>
</reference>
<dbReference type="InParanoid" id="A0A2K2DRB1"/>
<gene>
    <name evidence="1" type="ORF">BRADI_1g53819v3</name>
</gene>
<proteinExistence type="predicted"/>
<name>A0A2K2DRB1_BRADI</name>
<protein>
    <submittedName>
        <fullName evidence="1 2">Uncharacterized protein</fullName>
    </submittedName>
</protein>
<organism evidence="1">
    <name type="scientific">Brachypodium distachyon</name>
    <name type="common">Purple false brome</name>
    <name type="synonym">Trachynia distachya</name>
    <dbReference type="NCBI Taxonomy" id="15368"/>
    <lineage>
        <taxon>Eukaryota</taxon>
        <taxon>Viridiplantae</taxon>
        <taxon>Streptophyta</taxon>
        <taxon>Embryophyta</taxon>
        <taxon>Tracheophyta</taxon>
        <taxon>Spermatophyta</taxon>
        <taxon>Magnoliopsida</taxon>
        <taxon>Liliopsida</taxon>
        <taxon>Poales</taxon>
        <taxon>Poaceae</taxon>
        <taxon>BOP clade</taxon>
        <taxon>Pooideae</taxon>
        <taxon>Stipodae</taxon>
        <taxon>Brachypodieae</taxon>
        <taxon>Brachypodium</taxon>
    </lineage>
</organism>
<reference evidence="1" key="2">
    <citation type="submission" date="2017-06" db="EMBL/GenBank/DDBJ databases">
        <title>WGS assembly of Brachypodium distachyon.</title>
        <authorList>
            <consortium name="The International Brachypodium Initiative"/>
            <person name="Lucas S."/>
            <person name="Harmon-Smith M."/>
            <person name="Lail K."/>
            <person name="Tice H."/>
            <person name="Grimwood J."/>
            <person name="Bruce D."/>
            <person name="Barry K."/>
            <person name="Shu S."/>
            <person name="Lindquist E."/>
            <person name="Wang M."/>
            <person name="Pitluck S."/>
            <person name="Vogel J.P."/>
            <person name="Garvin D.F."/>
            <person name="Mockler T.C."/>
            <person name="Schmutz J."/>
            <person name="Rokhsar D."/>
            <person name="Bevan M.W."/>
        </authorList>
    </citation>
    <scope>NUCLEOTIDE SEQUENCE</scope>
    <source>
        <strain evidence="1">Bd21</strain>
    </source>
</reference>
<evidence type="ECO:0000313" key="3">
    <source>
        <dbReference type="Proteomes" id="UP000008810"/>
    </source>
</evidence>
<accession>A0A2K2DRB1</accession>
<evidence type="ECO:0000313" key="2">
    <source>
        <dbReference type="EnsemblPlants" id="PNT76812"/>
    </source>
</evidence>
<dbReference type="Gramene" id="PNT76812">
    <property type="protein sequence ID" value="PNT76812"/>
    <property type="gene ID" value="BRADI_1g53819v3"/>
</dbReference>
<sequence>MQYQCTIHVQAGGSVAADLVPVWEPSSEGRAWRPAEPAISGTFRNCGKCTCCNRLNPRGCVEIDCCKEIVCGDQGCMPPKVLYCGCDLKTCVVH</sequence>
<keyword evidence="3" id="KW-1185">Reference proteome</keyword>